<dbReference type="Proteomes" id="UP000029734">
    <property type="component" value="Unassembled WGS sequence"/>
</dbReference>
<proteinExistence type="predicted"/>
<dbReference type="eggNOG" id="ENOG503067J">
    <property type="taxonomic scope" value="Bacteria"/>
</dbReference>
<comment type="caution">
    <text evidence="1">The sequence shown here is derived from an EMBL/GenBank/DDBJ whole genome shotgun (WGS) entry which is preliminary data.</text>
</comment>
<organism evidence="1 2">
    <name type="scientific">Paenibacillus wynnii</name>
    <dbReference type="NCBI Taxonomy" id="268407"/>
    <lineage>
        <taxon>Bacteria</taxon>
        <taxon>Bacillati</taxon>
        <taxon>Bacillota</taxon>
        <taxon>Bacilli</taxon>
        <taxon>Bacillales</taxon>
        <taxon>Paenibacillaceae</taxon>
        <taxon>Paenibacillus</taxon>
    </lineage>
</organism>
<protein>
    <submittedName>
        <fullName evidence="1">Uncharacterized protein</fullName>
    </submittedName>
</protein>
<reference evidence="1 2" key="2">
    <citation type="submission" date="2014-10" db="EMBL/GenBank/DDBJ databases">
        <title>Comparative genomics of the Paenibacillus odorifer group.</title>
        <authorList>
            <person name="Tsai Y.-C."/>
            <person name="Martin N."/>
            <person name="Korlach J."/>
            <person name="Wiedmann M."/>
        </authorList>
    </citation>
    <scope>NUCLEOTIDE SEQUENCE [LARGE SCALE GENOMIC DNA]</scope>
    <source>
        <strain evidence="1 2">DSM 18334</strain>
    </source>
</reference>
<dbReference type="AlphaFoldDB" id="A0A098MG67"/>
<evidence type="ECO:0000313" key="1">
    <source>
        <dbReference type="EMBL" id="KGE21033.1"/>
    </source>
</evidence>
<dbReference type="RefSeq" id="WP_036647915.1">
    <property type="nucleotide sequence ID" value="NZ_JQCR01000001.1"/>
</dbReference>
<sequence>MKLEELLILLSENTFPFRASRRPSPNSVISTLAIDQIALVTPWFKIVFIYEYENREALEKDRMTLYKKFKKVYFDGEVVEIITRNIYIVTSKDKGERESKIEKQLRDICINKGGN</sequence>
<keyword evidence="2" id="KW-1185">Reference proteome</keyword>
<gene>
    <name evidence="1" type="ORF">PWYN_02430</name>
</gene>
<dbReference type="OrthoDB" id="9951034at2"/>
<reference evidence="1 2" key="1">
    <citation type="submission" date="2014-08" db="EMBL/GenBank/DDBJ databases">
        <authorList>
            <person name="den Bakker H.C."/>
        </authorList>
    </citation>
    <scope>NUCLEOTIDE SEQUENCE [LARGE SCALE GENOMIC DNA]</scope>
    <source>
        <strain evidence="1 2">DSM 18334</strain>
    </source>
</reference>
<name>A0A098MG67_9BACL</name>
<dbReference type="EMBL" id="JQCR01000001">
    <property type="protein sequence ID" value="KGE21033.1"/>
    <property type="molecule type" value="Genomic_DNA"/>
</dbReference>
<accession>A0A098MG67</accession>
<evidence type="ECO:0000313" key="2">
    <source>
        <dbReference type="Proteomes" id="UP000029734"/>
    </source>
</evidence>